<accession>A0A6J6GF20</accession>
<evidence type="ECO:0000313" key="1">
    <source>
        <dbReference type="EMBL" id="CAB4599922.1"/>
    </source>
</evidence>
<gene>
    <name evidence="1" type="ORF">UFOPK1778_01198</name>
</gene>
<proteinExistence type="predicted"/>
<protein>
    <submittedName>
        <fullName evidence="1">Unannotated protein</fullName>
    </submittedName>
</protein>
<dbReference type="EMBL" id="CAEZUD010000095">
    <property type="protein sequence ID" value="CAB4599922.1"/>
    <property type="molecule type" value="Genomic_DNA"/>
</dbReference>
<dbReference type="AlphaFoldDB" id="A0A6J6GF20"/>
<organism evidence="1">
    <name type="scientific">freshwater metagenome</name>
    <dbReference type="NCBI Taxonomy" id="449393"/>
    <lineage>
        <taxon>unclassified sequences</taxon>
        <taxon>metagenomes</taxon>
        <taxon>ecological metagenomes</taxon>
    </lineage>
</organism>
<name>A0A6J6GF20_9ZZZZ</name>
<reference evidence="1" key="1">
    <citation type="submission" date="2020-05" db="EMBL/GenBank/DDBJ databases">
        <authorList>
            <person name="Chiriac C."/>
            <person name="Salcher M."/>
            <person name="Ghai R."/>
            <person name="Kavagutti S V."/>
        </authorList>
    </citation>
    <scope>NUCLEOTIDE SEQUENCE</scope>
</reference>
<sequence>MLESLVGIVPDGENNLMRTESFPVAAVVILTTTNQALFPVATDVVADPMAP</sequence>